<keyword evidence="2" id="KW-1185">Reference proteome</keyword>
<organism evidence="1 2">
    <name type="scientific">Actinomadura harenae</name>
    <dbReference type="NCBI Taxonomy" id="2483351"/>
    <lineage>
        <taxon>Bacteria</taxon>
        <taxon>Bacillati</taxon>
        <taxon>Actinomycetota</taxon>
        <taxon>Actinomycetes</taxon>
        <taxon>Streptosporangiales</taxon>
        <taxon>Thermomonosporaceae</taxon>
        <taxon>Actinomadura</taxon>
    </lineage>
</organism>
<gene>
    <name evidence="1" type="ORF">EBO15_07715</name>
</gene>
<accession>A0A3M2M983</accession>
<proteinExistence type="predicted"/>
<comment type="caution">
    <text evidence="1">The sequence shown here is derived from an EMBL/GenBank/DDBJ whole genome shotgun (WGS) entry which is preliminary data.</text>
</comment>
<sequence>MWLVVSGPERGHLWSDDRVDDVDLVDLAPMLGPDGEPVTFTAWYRAWLDETTRELAGRQDTASV</sequence>
<evidence type="ECO:0000313" key="1">
    <source>
        <dbReference type="EMBL" id="RMI46106.1"/>
    </source>
</evidence>
<evidence type="ECO:0000313" key="2">
    <source>
        <dbReference type="Proteomes" id="UP000282674"/>
    </source>
</evidence>
<dbReference type="OrthoDB" id="1190024at2"/>
<name>A0A3M2M983_9ACTN</name>
<reference evidence="1 2" key="1">
    <citation type="submission" date="2018-10" db="EMBL/GenBank/DDBJ databases">
        <title>Isolation from soil.</title>
        <authorList>
            <person name="Hu J."/>
        </authorList>
    </citation>
    <scope>NUCLEOTIDE SEQUENCE [LARGE SCALE GENOMIC DNA]</scope>
    <source>
        <strain evidence="1 2">NEAU-Ht49</strain>
    </source>
</reference>
<dbReference type="AlphaFoldDB" id="A0A3M2M983"/>
<dbReference type="RefSeq" id="WP_122193628.1">
    <property type="nucleotide sequence ID" value="NZ_JBHSKC010000013.1"/>
</dbReference>
<protein>
    <submittedName>
        <fullName evidence="1">Uncharacterized protein</fullName>
    </submittedName>
</protein>
<dbReference type="Proteomes" id="UP000282674">
    <property type="component" value="Unassembled WGS sequence"/>
</dbReference>
<dbReference type="EMBL" id="RFFG01000010">
    <property type="protein sequence ID" value="RMI46106.1"/>
    <property type="molecule type" value="Genomic_DNA"/>
</dbReference>